<feature type="region of interest" description="Disordered" evidence="12">
    <location>
        <begin position="1127"/>
        <end position="1178"/>
    </location>
</feature>
<evidence type="ECO:0000256" key="1">
    <source>
        <dbReference type="ARBA" id="ARBA00004123"/>
    </source>
</evidence>
<feature type="compositionally biased region" description="Basic and acidic residues" evidence="12">
    <location>
        <begin position="1166"/>
        <end position="1178"/>
    </location>
</feature>
<feature type="compositionally biased region" description="Polar residues" evidence="12">
    <location>
        <begin position="996"/>
        <end position="1007"/>
    </location>
</feature>
<reference evidence="15" key="1">
    <citation type="submission" date="2025-08" db="UniProtKB">
        <authorList>
            <consortium name="Ensembl"/>
        </authorList>
    </citation>
    <scope>IDENTIFICATION</scope>
</reference>
<feature type="compositionally biased region" description="Low complexity" evidence="12">
    <location>
        <begin position="982"/>
        <end position="995"/>
    </location>
</feature>
<keyword evidence="7" id="KW-0067">ATP-binding</keyword>
<protein>
    <submittedName>
        <fullName evidence="15">ERCC excision repair 6, chromatin remodeling factor</fullName>
    </submittedName>
</protein>
<evidence type="ECO:0000256" key="4">
    <source>
        <dbReference type="ARBA" id="ARBA00022763"/>
    </source>
</evidence>
<dbReference type="GO" id="GO:0006283">
    <property type="term" value="P:transcription-coupled nucleotide-excision repair"/>
    <property type="evidence" value="ECO:0007669"/>
    <property type="project" value="TreeGrafter"/>
</dbReference>
<keyword evidence="9" id="KW-0234">DNA repair</keyword>
<feature type="domain" description="Helicase ATP-binding" evidence="13">
    <location>
        <begin position="515"/>
        <end position="691"/>
    </location>
</feature>
<comment type="similarity">
    <text evidence="2">Belongs to the SNF2/RAD54 helicase family.</text>
</comment>
<evidence type="ECO:0000256" key="12">
    <source>
        <dbReference type="SAM" id="MobiDB-lite"/>
    </source>
</evidence>
<sequence length="1427" mass="161486">MPTGNSHLPDSIQEQDPVTTSSNNCLHNAEELGIEQENGICNSDPGNSIRVPNSASQSSTSTAVPLEVPRRGHPLLQINRQQIQSISYSAQAAELKGLGVDVYDQDVLEQGVLQQVDNAINEANKATKIADAEKEYQSVLDDLRSCTTSLKQINKIIEQLSPQAANNKDINRKLDSVKRQKYNKEQQLKKIKAKQKRLQAVLGGTEILDKVNEIELEEDEEPGPSCLGSMLMPVQETEWEELIRTGQMTPFGTKIPQKPERNTRQLMLNEASDFEKYLADQAKLSSERKKLSLHKGAKKKAQAKNVQCVAPASTTKEKRGKAMSKTEKRLKEHMRKLQKHALQIQSKAEIPKEKKYLEAKKFRRKQEDDSGESEYVPDEELFDPEAAEEEEEQASSHLENDSDYELRNLSRKRKYLVKRDFKEAEDDADFFPSSEEEEHTPGKRKVKRWRDDGAEDYYKQRLRRWQKERLKDKECHTAEELSEESDAEFEEGFKIPGFLFKKLFKYQQTGVRWLWELHCQQAGGILGDEMGLGKTIQIIAFLAGLSYSKIRTRGSNYRYQGLGPTVIVCPATVMHQWVKEFHTWWPPFRVAILHETGSYTNKKVKLIHEIASCHGILITSYSYIRLMQDNIHSYDWHYVILDEGHKIRNPNAAVTLACKQFRTPHRIILSGSPMQNNLKELWSLFDFVFPGKLGTLPVFMEQFSVPITMGGYSNASPVQVKTAYKCACVLRDTINPYLLRRMKADVKMSLSLPDKNEQVLFCRLTDEQRQVYQNFISSKEVYQILNGDMQMLQILEVFVSERNYSYLRMDGTTTIASRQPLIARYNEDKSIFIFLLTTRVGGIGVNLTGADRVIIYDPDWNPSTDTQARERAWRIGQKKQVTVYRLLTAGTIEEKIYHRQIFKQFLTNRVLKDPKQRRFFKSNDLYELFTLSSPDVSQGTETSAIFAGTGSDVQVPKHQLKQKLEKPPDNDTSKGDLHLTESSSPKYSKSSNSYSTTRMTNSSSKAIDTSEETKGNLEAFDQNSYAKDNVQAATNINSLNKSKEESLERADKSIFQSLPDDAGSSENAKCLNAMVADEVRGAANANVKGDFSVTCGAAGSWEKQVAKTEDGQLDNNHYKCTSKTKHRVDMLSHESHKDKSKKKHHKDAKFEGERVPHLVKQKRYRRENSEEKEEDSKKNDDYVLEKLFKKSGVHSVMKHDAIMEASSADHVLVEAEANRVAQDALRALKVSRQQCLGAASGVPTWTGMSGLSGAPSGIKSRFGQKRNPMLLSSHSTCASPAKKCKGADTIKKENVKKCSSNGHFDGRSGESPSSALDSSSLLAKMRARNHLLLPQQTGNEGDENHQQAPAPALGSTEYDELLVDMRNFIAFQAHVDGEASTQEILHEFESKLPAAQSCVFRELLRNLCTFHRSPNGEGVWRLKPEFQ</sequence>
<dbReference type="InterPro" id="IPR027417">
    <property type="entry name" value="P-loop_NTPase"/>
</dbReference>
<evidence type="ECO:0000256" key="11">
    <source>
        <dbReference type="SAM" id="Coils"/>
    </source>
</evidence>
<dbReference type="GeneTree" id="ENSGT00940000158057"/>
<evidence type="ECO:0000256" key="5">
    <source>
        <dbReference type="ARBA" id="ARBA00022801"/>
    </source>
</evidence>
<feature type="compositionally biased region" description="Basic residues" evidence="12">
    <location>
        <begin position="293"/>
        <end position="302"/>
    </location>
</feature>
<keyword evidence="16" id="KW-1185">Reference proteome</keyword>
<dbReference type="SMART" id="SM00490">
    <property type="entry name" value="HELICc"/>
    <property type="match status" value="1"/>
</dbReference>
<feature type="compositionally biased region" description="Basic residues" evidence="12">
    <location>
        <begin position="1138"/>
        <end position="1147"/>
    </location>
</feature>
<feature type="compositionally biased region" description="Polar residues" evidence="12">
    <location>
        <begin position="1"/>
        <end position="26"/>
    </location>
</feature>
<dbReference type="InterPro" id="IPR050496">
    <property type="entry name" value="SNF2_RAD54_helicase_repair"/>
</dbReference>
<gene>
    <name evidence="15" type="primary">ERCC6</name>
</gene>
<keyword evidence="3" id="KW-0547">Nucleotide-binding</keyword>
<dbReference type="SUPFAM" id="SSF52540">
    <property type="entry name" value="P-loop containing nucleoside triphosphate hydrolases"/>
    <property type="match status" value="2"/>
</dbReference>
<evidence type="ECO:0000313" key="16">
    <source>
        <dbReference type="Proteomes" id="UP000472275"/>
    </source>
</evidence>
<evidence type="ECO:0000259" key="13">
    <source>
        <dbReference type="PROSITE" id="PS51192"/>
    </source>
</evidence>
<dbReference type="FunFam" id="3.40.50.10810:FF:000042">
    <property type="entry name" value="SNF2 family helicase-like protein"/>
    <property type="match status" value="1"/>
</dbReference>
<feature type="compositionally biased region" description="Acidic residues" evidence="12">
    <location>
        <begin position="369"/>
        <end position="393"/>
    </location>
</feature>
<dbReference type="PROSITE" id="PS51194">
    <property type="entry name" value="HELICASE_CTER"/>
    <property type="match status" value="1"/>
</dbReference>
<feature type="region of interest" description="Disordered" evidence="12">
    <location>
        <begin position="1297"/>
        <end position="1319"/>
    </location>
</feature>
<feature type="region of interest" description="Disordered" evidence="12">
    <location>
        <begin position="1"/>
        <end position="66"/>
    </location>
</feature>
<dbReference type="CDD" id="cd18000">
    <property type="entry name" value="DEXHc_ERCC6"/>
    <property type="match status" value="1"/>
</dbReference>
<evidence type="ECO:0000313" key="15">
    <source>
        <dbReference type="Ensembl" id="ENSACCP00020011518.1"/>
    </source>
</evidence>
<feature type="domain" description="Helicase C-terminal" evidence="14">
    <location>
        <begin position="754"/>
        <end position="926"/>
    </location>
</feature>
<feature type="compositionally biased region" description="Basic and acidic residues" evidence="12">
    <location>
        <begin position="962"/>
        <end position="979"/>
    </location>
</feature>
<keyword evidence="11" id="KW-0175">Coiled coil</keyword>
<dbReference type="Gene3D" id="3.40.50.300">
    <property type="entry name" value="P-loop containing nucleotide triphosphate hydrolases"/>
    <property type="match status" value="1"/>
</dbReference>
<evidence type="ECO:0000256" key="6">
    <source>
        <dbReference type="ARBA" id="ARBA00022806"/>
    </source>
</evidence>
<dbReference type="InterPro" id="IPR049730">
    <property type="entry name" value="SNF2/RAD54-like_C"/>
</dbReference>
<name>A0A663EHC4_AQUCH</name>
<feature type="region of interest" description="Disordered" evidence="12">
    <location>
        <begin position="293"/>
        <end position="402"/>
    </location>
</feature>
<evidence type="ECO:0000256" key="9">
    <source>
        <dbReference type="ARBA" id="ARBA00023204"/>
    </source>
</evidence>
<feature type="compositionally biased region" description="Polar residues" evidence="12">
    <location>
        <begin position="39"/>
        <end position="63"/>
    </location>
</feature>
<evidence type="ECO:0000256" key="3">
    <source>
        <dbReference type="ARBA" id="ARBA00022741"/>
    </source>
</evidence>
<keyword evidence="6" id="KW-0347">Helicase</keyword>
<feature type="region of interest" description="Disordered" evidence="12">
    <location>
        <begin position="956"/>
        <end position="1013"/>
    </location>
</feature>
<dbReference type="GO" id="GO:0008094">
    <property type="term" value="F:ATP-dependent activity, acting on DNA"/>
    <property type="evidence" value="ECO:0007669"/>
    <property type="project" value="TreeGrafter"/>
</dbReference>
<reference evidence="15" key="2">
    <citation type="submission" date="2025-09" db="UniProtKB">
        <authorList>
            <consortium name="Ensembl"/>
        </authorList>
    </citation>
    <scope>IDENTIFICATION</scope>
</reference>
<dbReference type="Proteomes" id="UP000472275">
    <property type="component" value="Chromosome 11"/>
</dbReference>
<feature type="compositionally biased region" description="Basic and acidic residues" evidence="12">
    <location>
        <begin position="349"/>
        <end position="368"/>
    </location>
</feature>
<keyword evidence="10" id="KW-0539">Nucleus</keyword>
<dbReference type="Pfam" id="PF00176">
    <property type="entry name" value="SNF2-rel_dom"/>
    <property type="match status" value="1"/>
</dbReference>
<dbReference type="GO" id="GO:0016787">
    <property type="term" value="F:hydrolase activity"/>
    <property type="evidence" value="ECO:0007669"/>
    <property type="project" value="UniProtKB-KW"/>
</dbReference>
<keyword evidence="8" id="KW-0238">DNA-binding</keyword>
<evidence type="ECO:0000256" key="2">
    <source>
        <dbReference type="ARBA" id="ARBA00007025"/>
    </source>
</evidence>
<dbReference type="Gene3D" id="1.20.120.850">
    <property type="entry name" value="SWI2/SNF2 ATPases, N-terminal domain"/>
    <property type="match status" value="1"/>
</dbReference>
<evidence type="ECO:0000259" key="14">
    <source>
        <dbReference type="PROSITE" id="PS51194"/>
    </source>
</evidence>
<accession>A0A663EHC4</accession>
<evidence type="ECO:0000256" key="10">
    <source>
        <dbReference type="ARBA" id="ARBA00023242"/>
    </source>
</evidence>
<dbReference type="Gene3D" id="3.40.50.10810">
    <property type="entry name" value="Tandem AAA-ATPase domain"/>
    <property type="match status" value="1"/>
</dbReference>
<dbReference type="InterPro" id="IPR038718">
    <property type="entry name" value="SNF2-like_sf"/>
</dbReference>
<evidence type="ECO:0000256" key="7">
    <source>
        <dbReference type="ARBA" id="ARBA00022840"/>
    </source>
</evidence>
<dbReference type="CDD" id="cd18793">
    <property type="entry name" value="SF2_C_SNF"/>
    <property type="match status" value="1"/>
</dbReference>
<dbReference type="Pfam" id="PF25875">
    <property type="entry name" value="WHD_Rad26_CSB"/>
    <property type="match status" value="1"/>
</dbReference>
<dbReference type="CDD" id="cd21397">
    <property type="entry name" value="cc_ERCC-6_N"/>
    <property type="match status" value="1"/>
</dbReference>
<keyword evidence="5" id="KW-0378">Hydrolase</keyword>
<dbReference type="PANTHER" id="PTHR45629:SF7">
    <property type="entry name" value="DNA EXCISION REPAIR PROTEIN ERCC-6-RELATED"/>
    <property type="match status" value="1"/>
</dbReference>
<dbReference type="InterPro" id="IPR000330">
    <property type="entry name" value="SNF2_N"/>
</dbReference>
<keyword evidence="4" id="KW-0227">DNA damage</keyword>
<proteinExistence type="inferred from homology"/>
<dbReference type="GO" id="GO:0004386">
    <property type="term" value="F:helicase activity"/>
    <property type="evidence" value="ECO:0007669"/>
    <property type="project" value="UniProtKB-KW"/>
</dbReference>
<dbReference type="InterPro" id="IPR014001">
    <property type="entry name" value="Helicase_ATP-bd"/>
</dbReference>
<dbReference type="PROSITE" id="PS51192">
    <property type="entry name" value="HELICASE_ATP_BIND_1"/>
    <property type="match status" value="1"/>
</dbReference>
<dbReference type="Ensembl" id="ENSACCT00020012023.1">
    <property type="protein sequence ID" value="ENSACCP00020011518.1"/>
    <property type="gene ID" value="ENSACCG00020007861.1"/>
</dbReference>
<dbReference type="PANTHER" id="PTHR45629">
    <property type="entry name" value="SNF2/RAD54 FAMILY MEMBER"/>
    <property type="match status" value="1"/>
</dbReference>
<dbReference type="SMART" id="SM00487">
    <property type="entry name" value="DEXDc"/>
    <property type="match status" value="1"/>
</dbReference>
<dbReference type="GO" id="GO:0005524">
    <property type="term" value="F:ATP binding"/>
    <property type="evidence" value="ECO:0007669"/>
    <property type="project" value="InterPro"/>
</dbReference>
<evidence type="ECO:0000256" key="8">
    <source>
        <dbReference type="ARBA" id="ARBA00023125"/>
    </source>
</evidence>
<comment type="subcellular location">
    <subcellularLocation>
        <location evidence="1">Nucleus</location>
    </subcellularLocation>
</comment>
<organism evidence="15 16">
    <name type="scientific">Aquila chrysaetos chrysaetos</name>
    <dbReference type="NCBI Taxonomy" id="223781"/>
    <lineage>
        <taxon>Eukaryota</taxon>
        <taxon>Metazoa</taxon>
        <taxon>Chordata</taxon>
        <taxon>Craniata</taxon>
        <taxon>Vertebrata</taxon>
        <taxon>Euteleostomi</taxon>
        <taxon>Archelosauria</taxon>
        <taxon>Archosauria</taxon>
        <taxon>Dinosauria</taxon>
        <taxon>Saurischia</taxon>
        <taxon>Theropoda</taxon>
        <taxon>Coelurosauria</taxon>
        <taxon>Aves</taxon>
        <taxon>Neognathae</taxon>
        <taxon>Neoaves</taxon>
        <taxon>Telluraves</taxon>
        <taxon>Accipitrimorphae</taxon>
        <taxon>Accipitriformes</taxon>
        <taxon>Accipitridae</taxon>
        <taxon>Accipitrinae</taxon>
        <taxon>Aquila</taxon>
    </lineage>
</organism>
<feature type="coiled-coil region" evidence="11">
    <location>
        <begin position="167"/>
        <end position="194"/>
    </location>
</feature>
<dbReference type="InterPro" id="IPR059240">
    <property type="entry name" value="cc_ERCC-6_N"/>
</dbReference>
<dbReference type="GO" id="GO:0005634">
    <property type="term" value="C:nucleus"/>
    <property type="evidence" value="ECO:0007669"/>
    <property type="project" value="TreeGrafter"/>
</dbReference>
<feature type="compositionally biased region" description="Basic and acidic residues" evidence="12">
    <location>
        <begin position="1127"/>
        <end position="1137"/>
    </location>
</feature>
<dbReference type="CDD" id="cd22254">
    <property type="entry name" value="CSB_WHD"/>
    <property type="match status" value="1"/>
</dbReference>
<dbReference type="InterPro" id="IPR058951">
    <property type="entry name" value="WHD_Rad26_CSB-like"/>
</dbReference>
<feature type="compositionally biased region" description="Low complexity" evidence="12">
    <location>
        <begin position="1309"/>
        <end position="1319"/>
    </location>
</feature>
<dbReference type="InterPro" id="IPR001650">
    <property type="entry name" value="Helicase_C-like"/>
</dbReference>